<dbReference type="InterPro" id="IPR007053">
    <property type="entry name" value="LRAT_dom"/>
</dbReference>
<proteinExistence type="predicted"/>
<evidence type="ECO:0000256" key="1">
    <source>
        <dbReference type="SAM" id="MobiDB-lite"/>
    </source>
</evidence>
<reference evidence="3" key="1">
    <citation type="submission" date="2018-04" db="EMBL/GenBank/DDBJ databases">
        <title>WGS assembly of Panicum hallii.</title>
        <authorList>
            <person name="Lovell J."/>
            <person name="Jenkins J."/>
            <person name="Lowry D."/>
            <person name="Mamidi S."/>
            <person name="Sreedasyam A."/>
            <person name="Weng X."/>
            <person name="Barry K."/>
            <person name="Bonette J."/>
            <person name="Campitelli B."/>
            <person name="Daum C."/>
            <person name="Gordon S."/>
            <person name="Gould B."/>
            <person name="Lipzen A."/>
            <person name="Macqueen A."/>
            <person name="Palacio-Mejia J."/>
            <person name="Plott C."/>
            <person name="Shakirov E."/>
            <person name="Shu S."/>
            <person name="Yoshinaga Y."/>
            <person name="Zane M."/>
            <person name="Rokhsar D."/>
            <person name="Grimwood J."/>
            <person name="Schmutz J."/>
            <person name="Juenger T."/>
        </authorList>
    </citation>
    <scope>NUCLEOTIDE SEQUENCE [LARGE SCALE GENOMIC DNA]</scope>
    <source>
        <strain evidence="3">FIL2</strain>
    </source>
</reference>
<dbReference type="Gramene" id="PAN36566">
    <property type="protein sequence ID" value="PAN36566"/>
    <property type="gene ID" value="PAHAL_6G293400"/>
</dbReference>
<organism evidence="3">
    <name type="scientific">Panicum hallii</name>
    <dbReference type="NCBI Taxonomy" id="206008"/>
    <lineage>
        <taxon>Eukaryota</taxon>
        <taxon>Viridiplantae</taxon>
        <taxon>Streptophyta</taxon>
        <taxon>Embryophyta</taxon>
        <taxon>Tracheophyta</taxon>
        <taxon>Spermatophyta</taxon>
        <taxon>Magnoliopsida</taxon>
        <taxon>Liliopsida</taxon>
        <taxon>Poales</taxon>
        <taxon>Poaceae</taxon>
        <taxon>PACMAD clade</taxon>
        <taxon>Panicoideae</taxon>
        <taxon>Panicodae</taxon>
        <taxon>Paniceae</taxon>
        <taxon>Panicinae</taxon>
        <taxon>Panicum</taxon>
        <taxon>Panicum sect. Panicum</taxon>
    </lineage>
</organism>
<feature type="domain" description="LRAT" evidence="2">
    <location>
        <begin position="20"/>
        <end position="171"/>
    </location>
</feature>
<dbReference type="PANTHER" id="PTHR46137">
    <property type="entry name" value="OS05G0310600 PROTEIN"/>
    <property type="match status" value="1"/>
</dbReference>
<dbReference type="AlphaFoldDB" id="A0A2S3I4G3"/>
<feature type="region of interest" description="Disordered" evidence="1">
    <location>
        <begin position="253"/>
        <end position="288"/>
    </location>
</feature>
<evidence type="ECO:0000259" key="2">
    <source>
        <dbReference type="PROSITE" id="PS51934"/>
    </source>
</evidence>
<accession>A0A2S3I4G3</accession>
<dbReference type="EMBL" id="CM008051">
    <property type="protein sequence ID" value="PAN36566.1"/>
    <property type="molecule type" value="Genomic_DNA"/>
</dbReference>
<evidence type="ECO:0000313" key="3">
    <source>
        <dbReference type="EMBL" id="PAN36566.1"/>
    </source>
</evidence>
<feature type="compositionally biased region" description="Basic residues" evidence="1">
    <location>
        <begin position="279"/>
        <end position="288"/>
    </location>
</feature>
<sequence>MGLLSHRVERSEIKPGDHIYTWRAGYTYSHHGIYVGGSKVVHFTRKKEAGTAGLDSAIAVSSLLSQGPDECPTFPDCGFQLPDSGVVLTCLDCFLRGGSLHRFEYGAPPAVFLAKLRGGTCTTARADGGPDVAVRRAMHLLQNGFGDYDVFENNCEDFALYCKTGLLPAAAGGGGDDGIGRSGQAASAVAVPLAALLSTPFKVLAAGPLGMAAVTAGVYCVGRYITDIGVRKDVVKVEVENLAAHLGWRRAKAAEEAAKKQQQPPPPTPEKKPNSRLLPLKRKREICV</sequence>
<dbReference type="PANTHER" id="PTHR46137:SF20">
    <property type="entry name" value="OS08G0546900 PROTEIN"/>
    <property type="match status" value="1"/>
</dbReference>
<dbReference type="Pfam" id="PF04970">
    <property type="entry name" value="LRAT"/>
    <property type="match status" value="1"/>
</dbReference>
<dbReference type="Proteomes" id="UP000243499">
    <property type="component" value="Chromosome 6"/>
</dbReference>
<gene>
    <name evidence="3" type="ORF">PAHAL_6G293400</name>
</gene>
<dbReference type="Gene3D" id="3.90.1720.10">
    <property type="entry name" value="endopeptidase domain like (from Nostoc punctiforme)"/>
    <property type="match status" value="1"/>
</dbReference>
<name>A0A2S3I4G3_9POAL</name>
<dbReference type="PROSITE" id="PS51934">
    <property type="entry name" value="LRAT"/>
    <property type="match status" value="1"/>
</dbReference>
<protein>
    <recommendedName>
        <fullName evidence="2">LRAT domain-containing protein</fullName>
    </recommendedName>
</protein>